<name>F8PI45_SERL3</name>
<accession>F8PI45</accession>
<sequence>VFQTSDSRFFINDCLSQDELDFISGIYNVYTGNGPQTSQSSWWLKNLTFMGGGLNHGFWLSSAEKWFCVHLDHITNNTADLRAAKTWTNSI</sequence>
<protein>
    <submittedName>
        <fullName evidence="1">Uncharacterized protein</fullName>
    </submittedName>
</protein>
<keyword evidence="2" id="KW-1185">Reference proteome</keyword>
<dbReference type="Proteomes" id="UP000008063">
    <property type="component" value="Unassembled WGS sequence"/>
</dbReference>
<dbReference type="HOGENOM" id="CLU_105533_1_1_1"/>
<organism evidence="2">
    <name type="scientific">Serpula lacrymans var. lacrymans (strain S7.3)</name>
    <name type="common">Dry rot fungus</name>
    <dbReference type="NCBI Taxonomy" id="936435"/>
    <lineage>
        <taxon>Eukaryota</taxon>
        <taxon>Fungi</taxon>
        <taxon>Dikarya</taxon>
        <taxon>Basidiomycota</taxon>
        <taxon>Agaricomycotina</taxon>
        <taxon>Agaricomycetes</taxon>
        <taxon>Agaricomycetidae</taxon>
        <taxon>Boletales</taxon>
        <taxon>Coniophorineae</taxon>
        <taxon>Serpulaceae</taxon>
        <taxon>Serpula</taxon>
    </lineage>
</organism>
<dbReference type="AlphaFoldDB" id="F8PI45"/>
<evidence type="ECO:0000313" key="1">
    <source>
        <dbReference type="EMBL" id="EGO04623.1"/>
    </source>
</evidence>
<reference evidence="2" key="1">
    <citation type="journal article" date="2011" name="Science">
        <title>The plant cell wall-decomposing machinery underlies the functional diversity of forest fungi.</title>
        <authorList>
            <person name="Eastwood D.C."/>
            <person name="Floudas D."/>
            <person name="Binder M."/>
            <person name="Majcherczyk A."/>
            <person name="Schneider P."/>
            <person name="Aerts A."/>
            <person name="Asiegbu F.O."/>
            <person name="Baker S.E."/>
            <person name="Barry K."/>
            <person name="Bendiksby M."/>
            <person name="Blumentritt M."/>
            <person name="Coutinho P.M."/>
            <person name="Cullen D."/>
            <person name="de Vries R.P."/>
            <person name="Gathman A."/>
            <person name="Goodell B."/>
            <person name="Henrissat B."/>
            <person name="Ihrmark K."/>
            <person name="Kauserud H."/>
            <person name="Kohler A."/>
            <person name="LaButti K."/>
            <person name="Lapidus A."/>
            <person name="Lavin J.L."/>
            <person name="Lee Y.-H."/>
            <person name="Lindquist E."/>
            <person name="Lilly W."/>
            <person name="Lucas S."/>
            <person name="Morin E."/>
            <person name="Murat C."/>
            <person name="Oguiza J.A."/>
            <person name="Park J."/>
            <person name="Pisabarro A.G."/>
            <person name="Riley R."/>
            <person name="Rosling A."/>
            <person name="Salamov A."/>
            <person name="Schmidt O."/>
            <person name="Schmutz J."/>
            <person name="Skrede I."/>
            <person name="Stenlid J."/>
            <person name="Wiebenga A."/>
            <person name="Xie X."/>
            <person name="Kuees U."/>
            <person name="Hibbett D.S."/>
            <person name="Hoffmeister D."/>
            <person name="Hoegberg N."/>
            <person name="Martin F."/>
            <person name="Grigoriev I.V."/>
            <person name="Watkinson S.C."/>
        </authorList>
    </citation>
    <scope>NUCLEOTIDE SEQUENCE [LARGE SCALE GENOMIC DNA]</scope>
    <source>
        <strain evidence="2">strain S7.3</strain>
    </source>
</reference>
<feature type="non-terminal residue" evidence="1">
    <location>
        <position position="91"/>
    </location>
</feature>
<gene>
    <name evidence="1" type="ORF">SERLA73DRAFT_38141</name>
</gene>
<dbReference type="OrthoDB" id="3270336at2759"/>
<dbReference type="EMBL" id="GL945474">
    <property type="protein sequence ID" value="EGO04623.1"/>
    <property type="molecule type" value="Genomic_DNA"/>
</dbReference>
<proteinExistence type="predicted"/>
<dbReference type="InParanoid" id="F8PI45"/>
<feature type="non-terminal residue" evidence="1">
    <location>
        <position position="1"/>
    </location>
</feature>
<evidence type="ECO:0000313" key="2">
    <source>
        <dbReference type="Proteomes" id="UP000008063"/>
    </source>
</evidence>